<dbReference type="AlphaFoldDB" id="A0A7S3RLK7"/>
<protein>
    <recommendedName>
        <fullName evidence="5">Ribosome biogenesis regulatory protein</fullName>
    </recommendedName>
</protein>
<dbReference type="GO" id="GO:0005634">
    <property type="term" value="C:nucleus"/>
    <property type="evidence" value="ECO:0007669"/>
    <property type="project" value="UniProtKB-SubCell"/>
</dbReference>
<comment type="function">
    <text evidence="5">Involved in ribosomal large subunit assembly.</text>
</comment>
<accession>A0A7S3RLK7</accession>
<feature type="coiled-coil region" evidence="6">
    <location>
        <begin position="130"/>
        <end position="157"/>
    </location>
</feature>
<dbReference type="InterPro" id="IPR007023">
    <property type="entry name" value="Ribosom_reg"/>
</dbReference>
<evidence type="ECO:0000256" key="4">
    <source>
        <dbReference type="ARBA" id="ARBA00023242"/>
    </source>
</evidence>
<evidence type="ECO:0000256" key="1">
    <source>
        <dbReference type="ARBA" id="ARBA00004123"/>
    </source>
</evidence>
<evidence type="ECO:0000256" key="3">
    <source>
        <dbReference type="ARBA" id="ARBA00022517"/>
    </source>
</evidence>
<proteinExistence type="inferred from homology"/>
<feature type="compositionally biased region" description="Basic residues" evidence="7">
    <location>
        <begin position="258"/>
        <end position="281"/>
    </location>
</feature>
<evidence type="ECO:0000256" key="6">
    <source>
        <dbReference type="SAM" id="Coils"/>
    </source>
</evidence>
<comment type="similarity">
    <text evidence="2 5">Belongs to the RRS1 family.</text>
</comment>
<dbReference type="GO" id="GO:0042254">
    <property type="term" value="P:ribosome biogenesis"/>
    <property type="evidence" value="ECO:0007669"/>
    <property type="project" value="UniProtKB-KW"/>
</dbReference>
<sequence length="281" mass="31558">MAAYDISPLSTKVDFMAYTRDSVQLLVNKMFTLNKVRIEEGMALELPKEEVFRLPRQRPVPKDKPKTRFQKFMEEKNMQKRKRSRLVFDDVSQDWVPRWGYGSVKKNQEKAQWLHEVKEGEDPYADPFERKAVEQKLVAAKQKMREVRNKVEAAGGKLRASVADLKDGKVNSGRGKDALREAIKRAQTASGSRGKFDRTAPNEATNLQPKKKHKGVTKSLGEEKAAYLKTATRLLSGGVDKDKAAKVGASGGATQVPRGKKGKSNLAARRSKNGGRMHHKK</sequence>
<name>A0A7S3RLK7_9SPIT</name>
<evidence type="ECO:0000256" key="2">
    <source>
        <dbReference type="ARBA" id="ARBA00010077"/>
    </source>
</evidence>
<dbReference type="EMBL" id="HBIQ01014352">
    <property type="protein sequence ID" value="CAE0527620.1"/>
    <property type="molecule type" value="Transcribed_RNA"/>
</dbReference>
<reference evidence="8" key="1">
    <citation type="submission" date="2021-01" db="EMBL/GenBank/DDBJ databases">
        <authorList>
            <person name="Corre E."/>
            <person name="Pelletier E."/>
            <person name="Niang G."/>
            <person name="Scheremetjew M."/>
            <person name="Finn R."/>
            <person name="Kale V."/>
            <person name="Holt S."/>
            <person name="Cochrane G."/>
            <person name="Meng A."/>
            <person name="Brown T."/>
            <person name="Cohen L."/>
        </authorList>
    </citation>
    <scope>NUCLEOTIDE SEQUENCE</scope>
    <source>
        <strain evidence="8">SPMC142</strain>
    </source>
</reference>
<evidence type="ECO:0000313" key="8">
    <source>
        <dbReference type="EMBL" id="CAE0527620.1"/>
    </source>
</evidence>
<comment type="subcellular location">
    <subcellularLocation>
        <location evidence="1 5">Nucleus</location>
    </subcellularLocation>
</comment>
<dbReference type="Pfam" id="PF04939">
    <property type="entry name" value="RRS1"/>
    <property type="match status" value="1"/>
</dbReference>
<feature type="region of interest" description="Disordered" evidence="7">
    <location>
        <begin position="185"/>
        <end position="222"/>
    </location>
</feature>
<evidence type="ECO:0000256" key="5">
    <source>
        <dbReference type="RuleBase" id="RU364132"/>
    </source>
</evidence>
<gene>
    <name evidence="8" type="ORF">SACU0126_LOCUS4543</name>
</gene>
<feature type="region of interest" description="Disordered" evidence="7">
    <location>
        <begin position="238"/>
        <end position="281"/>
    </location>
</feature>
<keyword evidence="3 5" id="KW-0690">Ribosome biogenesis</keyword>
<evidence type="ECO:0000256" key="7">
    <source>
        <dbReference type="SAM" id="MobiDB-lite"/>
    </source>
</evidence>
<keyword evidence="6" id="KW-0175">Coiled coil</keyword>
<keyword evidence="4 5" id="KW-0539">Nucleus</keyword>
<organism evidence="8">
    <name type="scientific">Strombidinopsis acuminata</name>
    <dbReference type="NCBI Taxonomy" id="141414"/>
    <lineage>
        <taxon>Eukaryota</taxon>
        <taxon>Sar</taxon>
        <taxon>Alveolata</taxon>
        <taxon>Ciliophora</taxon>
        <taxon>Intramacronucleata</taxon>
        <taxon>Spirotrichea</taxon>
        <taxon>Choreotrichia</taxon>
        <taxon>Choreotrichida</taxon>
        <taxon>Strombidinopsidae</taxon>
        <taxon>Strombidinopsis</taxon>
    </lineage>
</organism>